<accession>A0ABN2A4E6</accession>
<sequence>MVQPQTSIGMLRERLDDPQVAAALNNLLDHADLLAILLVGLDGFVGRTETIGEAIAEGLADIRGVAASNPALESVDPGEILASVIALSTAMPKLTPAVTRVVDAGLIDDVLDSGIVSTEMVDQIARIGRGLTAGAERAEKEPVEVKGLLSLMKLLKDPDIQRAIAYMAAVAKSIGIELDSQPRG</sequence>
<dbReference type="EMBL" id="BAAAOR010000009">
    <property type="protein sequence ID" value="GAA1509721.1"/>
    <property type="molecule type" value="Genomic_DNA"/>
</dbReference>
<organism evidence="1 2">
    <name type="scientific">Nocardioides humi</name>
    <dbReference type="NCBI Taxonomy" id="449461"/>
    <lineage>
        <taxon>Bacteria</taxon>
        <taxon>Bacillati</taxon>
        <taxon>Actinomycetota</taxon>
        <taxon>Actinomycetes</taxon>
        <taxon>Propionibacteriales</taxon>
        <taxon>Nocardioidaceae</taxon>
        <taxon>Nocardioides</taxon>
    </lineage>
</organism>
<reference evidence="1 2" key="1">
    <citation type="journal article" date="2019" name="Int. J. Syst. Evol. Microbiol.">
        <title>The Global Catalogue of Microorganisms (GCM) 10K type strain sequencing project: providing services to taxonomists for standard genome sequencing and annotation.</title>
        <authorList>
            <consortium name="The Broad Institute Genomics Platform"/>
            <consortium name="The Broad Institute Genome Sequencing Center for Infectious Disease"/>
            <person name="Wu L."/>
            <person name="Ma J."/>
        </authorList>
    </citation>
    <scope>NUCLEOTIDE SEQUENCE [LARGE SCALE GENOMIC DNA]</scope>
    <source>
        <strain evidence="1 2">JCM 14942</strain>
    </source>
</reference>
<dbReference type="InterPro" id="IPR012440">
    <property type="entry name" value="DUF1641"/>
</dbReference>
<dbReference type="Proteomes" id="UP001500842">
    <property type="component" value="Unassembled WGS sequence"/>
</dbReference>
<dbReference type="PANTHER" id="PTHR39180">
    <property type="match status" value="1"/>
</dbReference>
<comment type="caution">
    <text evidence="1">The sequence shown here is derived from an EMBL/GenBank/DDBJ whole genome shotgun (WGS) entry which is preliminary data.</text>
</comment>
<gene>
    <name evidence="1" type="ORF">GCM10009788_12590</name>
</gene>
<name>A0ABN2A4E6_9ACTN</name>
<protein>
    <submittedName>
        <fullName evidence="1">DUF1641 domain-containing protein</fullName>
    </submittedName>
</protein>
<evidence type="ECO:0000313" key="1">
    <source>
        <dbReference type="EMBL" id="GAA1509721.1"/>
    </source>
</evidence>
<dbReference type="Pfam" id="PF07849">
    <property type="entry name" value="DUF1641"/>
    <property type="match status" value="1"/>
</dbReference>
<proteinExistence type="predicted"/>
<keyword evidence="2" id="KW-1185">Reference proteome</keyword>
<evidence type="ECO:0000313" key="2">
    <source>
        <dbReference type="Proteomes" id="UP001500842"/>
    </source>
</evidence>
<dbReference type="RefSeq" id="WP_181411107.1">
    <property type="nucleotide sequence ID" value="NZ_BAAAOR010000009.1"/>
</dbReference>
<dbReference type="PANTHER" id="PTHR39180:SF2">
    <property type="entry name" value="DUF1641 DOMAIN-CONTAINING PROTEIN"/>
    <property type="match status" value="1"/>
</dbReference>